<gene>
    <name evidence="4" type="ORF">DY78_GL001126</name>
</gene>
<evidence type="ECO:0000256" key="2">
    <source>
        <dbReference type="ARBA" id="ARBA00023287"/>
    </source>
</evidence>
<dbReference type="EMBL" id="AYGX02000143">
    <property type="protein sequence ID" value="KRO25824.1"/>
    <property type="molecule type" value="Genomic_DNA"/>
</dbReference>
<comment type="caution">
    <text evidence="4">The sequence shown here is derived from an EMBL/GenBank/DDBJ whole genome shotgun (WGS) entry which is preliminary data.</text>
</comment>
<name>A0A0R2NN58_9LACO</name>
<keyword evidence="3" id="KW-0812">Transmembrane</keyword>
<organism evidence="4 5">
    <name type="scientific">Lactiplantibacillus fabifermentans DSM 21115</name>
    <dbReference type="NCBI Taxonomy" id="1413187"/>
    <lineage>
        <taxon>Bacteria</taxon>
        <taxon>Bacillati</taxon>
        <taxon>Bacillota</taxon>
        <taxon>Bacilli</taxon>
        <taxon>Lactobacillales</taxon>
        <taxon>Lactobacillaceae</taxon>
        <taxon>Lactiplantibacillus</taxon>
    </lineage>
</organism>
<dbReference type="AlphaFoldDB" id="A0A0R2NN58"/>
<evidence type="ECO:0008006" key="6">
    <source>
        <dbReference type="Google" id="ProtNLM"/>
    </source>
</evidence>
<keyword evidence="2" id="KW-0178">Competence</keyword>
<protein>
    <recommendedName>
        <fullName evidence="6">Prepilin-type N-terminal cleavage/methylation domain-containing protein</fullName>
    </recommendedName>
</protein>
<keyword evidence="5" id="KW-1185">Reference proteome</keyword>
<keyword evidence="3" id="KW-0472">Membrane</keyword>
<evidence type="ECO:0000256" key="3">
    <source>
        <dbReference type="SAM" id="Phobius"/>
    </source>
</evidence>
<dbReference type="NCBIfam" id="TIGR02532">
    <property type="entry name" value="IV_pilin_GFxxxE"/>
    <property type="match status" value="1"/>
</dbReference>
<evidence type="ECO:0000313" key="4">
    <source>
        <dbReference type="EMBL" id="KRO25824.1"/>
    </source>
</evidence>
<comment type="subcellular location">
    <subcellularLocation>
        <location evidence="1">Cell surface</location>
    </subcellularLocation>
</comment>
<feature type="transmembrane region" description="Helical" evidence="3">
    <location>
        <begin position="7"/>
        <end position="30"/>
    </location>
</feature>
<keyword evidence="3" id="KW-1133">Transmembrane helix</keyword>
<proteinExistence type="predicted"/>
<evidence type="ECO:0000256" key="1">
    <source>
        <dbReference type="ARBA" id="ARBA00004241"/>
    </source>
</evidence>
<dbReference type="Pfam" id="PF07963">
    <property type="entry name" value="N_methyl"/>
    <property type="match status" value="1"/>
</dbReference>
<dbReference type="InterPro" id="IPR012902">
    <property type="entry name" value="N_methyl_site"/>
</dbReference>
<accession>A0A0R2NN58</accession>
<dbReference type="RefSeq" id="WP_024624331.1">
    <property type="nucleotide sequence ID" value="NZ_AYGX02000143.1"/>
</dbReference>
<dbReference type="GO" id="GO:0009986">
    <property type="term" value="C:cell surface"/>
    <property type="evidence" value="ECO:0007669"/>
    <property type="project" value="UniProtKB-SubCell"/>
</dbReference>
<reference evidence="4 5" key="1">
    <citation type="journal article" date="2015" name="Genome Announc.">
        <title>Expanding the biotechnology potential of lactobacilli through comparative genomics of 213 strains and associated genera.</title>
        <authorList>
            <person name="Sun Z."/>
            <person name="Harris H.M."/>
            <person name="McCann A."/>
            <person name="Guo C."/>
            <person name="Argimon S."/>
            <person name="Zhang W."/>
            <person name="Yang X."/>
            <person name="Jeffery I.B."/>
            <person name="Cooney J.C."/>
            <person name="Kagawa T.F."/>
            <person name="Liu W."/>
            <person name="Song Y."/>
            <person name="Salvetti E."/>
            <person name="Wrobel A."/>
            <person name="Rasinkangas P."/>
            <person name="Parkhill J."/>
            <person name="Rea M.C."/>
            <person name="O'Sullivan O."/>
            <person name="Ritari J."/>
            <person name="Douillard F.P."/>
            <person name="Paul Ross R."/>
            <person name="Yang R."/>
            <person name="Briner A.E."/>
            <person name="Felis G.E."/>
            <person name="de Vos W.M."/>
            <person name="Barrangou R."/>
            <person name="Klaenhammer T.R."/>
            <person name="Caufield P.W."/>
            <person name="Cui Y."/>
            <person name="Zhang H."/>
            <person name="O'Toole P.W."/>
        </authorList>
    </citation>
    <scope>NUCLEOTIDE SEQUENCE [LARGE SCALE GENOMIC DNA]</scope>
    <source>
        <strain evidence="4 5">DSM 21115</strain>
    </source>
</reference>
<sequence length="139" mass="15956">MKWSKKGFTLIEVVIAMSVLTGLIGIFSVGQRQYVEHSKRINSTVEWYLMLRELERPSHHFSAVKLSAAGNLHLYENKKQFDLLVIGRNLTLHHPTGATIRLMGNVRKYEMTPNLVLTIYTRDNQVFKAHLLLPKRGPS</sequence>
<dbReference type="Proteomes" id="UP000050920">
    <property type="component" value="Unassembled WGS sequence"/>
</dbReference>
<dbReference type="GO" id="GO:0030420">
    <property type="term" value="P:establishment of competence for transformation"/>
    <property type="evidence" value="ECO:0007669"/>
    <property type="project" value="UniProtKB-KW"/>
</dbReference>
<evidence type="ECO:0000313" key="5">
    <source>
        <dbReference type="Proteomes" id="UP000050920"/>
    </source>
</evidence>